<dbReference type="InterPro" id="IPR021858">
    <property type="entry name" value="Fun_TF"/>
</dbReference>
<sequence>MFHIALSHYAGNYGLAHQESDPLEALRFWMEAMRVVNQRLGDVGVALGDGTLRTVASLSSYEATNGSLTSINTHMKGLQRLIALRGGLQADINPFTKRLILWADLNCANALGSMPVYDLLKSDGNSATNITKCGRETTGTEFLRTEHPHAKDSEALTVVLKDNFTSLKQLVDIDADMTDRGKEVKLCTATVSTLRRENC</sequence>
<organism evidence="1 2">
    <name type="scientific">Cadophora malorum</name>
    <dbReference type="NCBI Taxonomy" id="108018"/>
    <lineage>
        <taxon>Eukaryota</taxon>
        <taxon>Fungi</taxon>
        <taxon>Dikarya</taxon>
        <taxon>Ascomycota</taxon>
        <taxon>Pezizomycotina</taxon>
        <taxon>Leotiomycetes</taxon>
        <taxon>Helotiales</taxon>
        <taxon>Ploettnerulaceae</taxon>
        <taxon>Cadophora</taxon>
    </lineage>
</organism>
<evidence type="ECO:0000313" key="2">
    <source>
        <dbReference type="Proteomes" id="UP000664132"/>
    </source>
</evidence>
<gene>
    <name evidence="1" type="ORF">IFR04_000713</name>
</gene>
<comment type="caution">
    <text evidence="1">The sequence shown here is derived from an EMBL/GenBank/DDBJ whole genome shotgun (WGS) entry which is preliminary data.</text>
</comment>
<dbReference type="PANTHER" id="PTHR37540">
    <property type="entry name" value="TRANSCRIPTION FACTOR (ACR-2), PUTATIVE-RELATED-RELATED"/>
    <property type="match status" value="1"/>
</dbReference>
<protein>
    <submittedName>
        <fullName evidence="1">Uncharacterized protein</fullName>
    </submittedName>
</protein>
<accession>A0A8H8BWB4</accession>
<dbReference type="Pfam" id="PF11951">
    <property type="entry name" value="Fungal_trans_2"/>
    <property type="match status" value="1"/>
</dbReference>
<name>A0A8H8BWB4_9HELO</name>
<dbReference type="OrthoDB" id="4159781at2759"/>
<proteinExistence type="predicted"/>
<reference evidence="1" key="1">
    <citation type="submission" date="2021-02" db="EMBL/GenBank/DDBJ databases">
        <title>Genome sequence Cadophora malorum strain M34.</title>
        <authorList>
            <person name="Stefanovic E."/>
            <person name="Vu D."/>
            <person name="Scully C."/>
            <person name="Dijksterhuis J."/>
            <person name="Roader J."/>
            <person name="Houbraken J."/>
        </authorList>
    </citation>
    <scope>NUCLEOTIDE SEQUENCE</scope>
    <source>
        <strain evidence="1">M34</strain>
    </source>
</reference>
<dbReference type="AlphaFoldDB" id="A0A8H8BWB4"/>
<keyword evidence="2" id="KW-1185">Reference proteome</keyword>
<dbReference type="Proteomes" id="UP000664132">
    <property type="component" value="Unassembled WGS sequence"/>
</dbReference>
<evidence type="ECO:0000313" key="1">
    <source>
        <dbReference type="EMBL" id="KAG4426247.1"/>
    </source>
</evidence>
<dbReference type="PANTHER" id="PTHR37540:SF5">
    <property type="entry name" value="TRANSCRIPTION FACTOR DOMAIN-CONTAINING PROTEIN"/>
    <property type="match status" value="1"/>
</dbReference>
<dbReference type="EMBL" id="JAFJYH010000004">
    <property type="protein sequence ID" value="KAG4426247.1"/>
    <property type="molecule type" value="Genomic_DNA"/>
</dbReference>